<keyword evidence="1" id="KW-1133">Transmembrane helix</keyword>
<reference evidence="2 3" key="1">
    <citation type="submission" date="2016-10" db="EMBL/GenBank/DDBJ databases">
        <authorList>
            <person name="de Groot N.N."/>
        </authorList>
    </citation>
    <scope>NUCLEOTIDE SEQUENCE [LARGE SCALE GENOMIC DNA]</scope>
    <source>
        <strain evidence="2 3">DSM 43941</strain>
    </source>
</reference>
<dbReference type="EMBL" id="LT629758">
    <property type="protein sequence ID" value="SDT73490.1"/>
    <property type="molecule type" value="Genomic_DNA"/>
</dbReference>
<accession>A0A1H2CSF9</accession>
<keyword evidence="1" id="KW-0472">Membrane</keyword>
<feature type="transmembrane region" description="Helical" evidence="1">
    <location>
        <begin position="134"/>
        <end position="154"/>
    </location>
</feature>
<evidence type="ECO:0000313" key="3">
    <source>
        <dbReference type="Proteomes" id="UP000198688"/>
    </source>
</evidence>
<feature type="transmembrane region" description="Helical" evidence="1">
    <location>
        <begin position="160"/>
        <end position="181"/>
    </location>
</feature>
<dbReference type="AlphaFoldDB" id="A0A1H2CSF9"/>
<dbReference type="Proteomes" id="UP000198688">
    <property type="component" value="Chromosome I"/>
</dbReference>
<name>A0A1H2CSF9_9ACTN</name>
<keyword evidence="1" id="KW-0812">Transmembrane</keyword>
<feature type="transmembrane region" description="Helical" evidence="1">
    <location>
        <begin position="45"/>
        <end position="66"/>
    </location>
</feature>
<proteinExistence type="predicted"/>
<dbReference type="OrthoDB" id="3298034at2"/>
<evidence type="ECO:0000313" key="2">
    <source>
        <dbReference type="EMBL" id="SDT73490.1"/>
    </source>
</evidence>
<protein>
    <submittedName>
        <fullName evidence="2">Uncharacterized protein</fullName>
    </submittedName>
</protein>
<feature type="transmembrane region" description="Helical" evidence="1">
    <location>
        <begin position="72"/>
        <end position="94"/>
    </location>
</feature>
<sequence length="204" mass="20282">MNAVDVDTAVDVIMIGTLAAAWLAAGLLSDALPTARTAHQLRRRAGLVTALIIAGLAVFIAVPLVATMLPGVQAAPTAALLPAIPGLLVVAATVRRLGRVRRGAGAFTTAPLTPIPPGLRAAAAHPLLAAPLQVTGLAALVGLPIAAGLVTLPAGESTGVAGFAVLGIALAIAGIGVRAALRHNRLAPLVLATIDRERVPAGVR</sequence>
<organism evidence="2 3">
    <name type="scientific">Actinoplanes derwentensis</name>
    <dbReference type="NCBI Taxonomy" id="113562"/>
    <lineage>
        <taxon>Bacteria</taxon>
        <taxon>Bacillati</taxon>
        <taxon>Actinomycetota</taxon>
        <taxon>Actinomycetes</taxon>
        <taxon>Micromonosporales</taxon>
        <taxon>Micromonosporaceae</taxon>
        <taxon>Actinoplanes</taxon>
    </lineage>
</organism>
<feature type="transmembrane region" description="Helical" evidence="1">
    <location>
        <begin position="12"/>
        <end position="33"/>
    </location>
</feature>
<gene>
    <name evidence="2" type="ORF">SAMN04489716_6686</name>
</gene>
<keyword evidence="3" id="KW-1185">Reference proteome</keyword>
<dbReference type="RefSeq" id="WP_092550140.1">
    <property type="nucleotide sequence ID" value="NZ_LT629758.1"/>
</dbReference>
<evidence type="ECO:0000256" key="1">
    <source>
        <dbReference type="SAM" id="Phobius"/>
    </source>
</evidence>